<dbReference type="Proteomes" id="UP000317550">
    <property type="component" value="Chromosome"/>
</dbReference>
<gene>
    <name evidence="3" type="ORF">FNU76_20145</name>
</gene>
<evidence type="ECO:0000313" key="4">
    <source>
        <dbReference type="Proteomes" id="UP000317550"/>
    </source>
</evidence>
<organism evidence="3 4">
    <name type="scientific">Chitinimonas arctica</name>
    <dbReference type="NCBI Taxonomy" id="2594795"/>
    <lineage>
        <taxon>Bacteria</taxon>
        <taxon>Pseudomonadati</taxon>
        <taxon>Pseudomonadota</taxon>
        <taxon>Betaproteobacteria</taxon>
        <taxon>Neisseriales</taxon>
        <taxon>Chitinibacteraceae</taxon>
        <taxon>Chitinimonas</taxon>
    </lineage>
</organism>
<protein>
    <submittedName>
        <fullName evidence="3">Carotenoid 1,2-hydratase</fullName>
    </submittedName>
</protein>
<sequence length="363" mass="40059">MALFPHRLGRLLCLVLALLLTPAWAGEFATVKPGAVLRFPADHGAHPSFRTEWWYLTGWLRLPDGKPAGFQLTFFRTATGLAADNPSGFAPKQLLFGHAALSDPANARMLHDQRLARGGLGLAQTASGNTDAAIGDWSLRRQSDDSYIATVAAKEFQYRLRLQPSQTILLQGDGGFSRKGPRPGQASYYYSRPHLKVDGVLTRQGRQITVSGEAWLDHEWSSQVLDDETVGWDWAGINLADGGSVTAFQLRDSKGRTRWTGGSRRYADGSVKILAPAEVSFTPRRHWTSPRSKIRYPTTMAIKLSGTVNEEWLLQPLLPDQELDARHSTGNMYWEGAVRAGKNGQQAGQGYLELTGYGQPLRM</sequence>
<dbReference type="PANTHER" id="PTHR38591:SF1">
    <property type="entry name" value="BLL1000 PROTEIN"/>
    <property type="match status" value="1"/>
</dbReference>
<dbReference type="InterPro" id="IPR023374">
    <property type="entry name" value="AttH-like_dom_sf"/>
</dbReference>
<dbReference type="AlphaFoldDB" id="A0A516SK00"/>
<feature type="domain" description="AttH" evidence="2">
    <location>
        <begin position="51"/>
        <end position="222"/>
    </location>
</feature>
<dbReference type="Pfam" id="PF07143">
    <property type="entry name" value="CrtC"/>
    <property type="match status" value="1"/>
</dbReference>
<dbReference type="EMBL" id="CP041730">
    <property type="protein sequence ID" value="QDQ28482.1"/>
    <property type="molecule type" value="Genomic_DNA"/>
</dbReference>
<dbReference type="KEGG" id="cari:FNU76_20145"/>
<dbReference type="RefSeq" id="WP_144279865.1">
    <property type="nucleotide sequence ID" value="NZ_CP041730.1"/>
</dbReference>
<accession>A0A516SK00</accession>
<evidence type="ECO:0000256" key="1">
    <source>
        <dbReference type="SAM" id="SignalP"/>
    </source>
</evidence>
<dbReference type="Gene3D" id="2.40.370.10">
    <property type="entry name" value="AttH-like domain"/>
    <property type="match status" value="2"/>
</dbReference>
<name>A0A516SK00_9NEIS</name>
<keyword evidence="1" id="KW-0732">Signal</keyword>
<dbReference type="PANTHER" id="PTHR38591">
    <property type="entry name" value="HYDROLASE"/>
    <property type="match status" value="1"/>
</dbReference>
<dbReference type="Pfam" id="PF17186">
    <property type="entry name" value="Lipocalin_9"/>
    <property type="match status" value="1"/>
</dbReference>
<evidence type="ECO:0000313" key="3">
    <source>
        <dbReference type="EMBL" id="QDQ28482.1"/>
    </source>
</evidence>
<dbReference type="InterPro" id="IPR010791">
    <property type="entry name" value="AttH_dom"/>
</dbReference>
<reference evidence="4" key="1">
    <citation type="submission" date="2019-07" db="EMBL/GenBank/DDBJ databases">
        <title>Chitinimonas sp. nov., isolated from Ny-Alesund, arctica soil.</title>
        <authorList>
            <person name="Xu Q."/>
            <person name="Peng F."/>
        </authorList>
    </citation>
    <scope>NUCLEOTIDE SEQUENCE [LARGE SCALE GENOMIC DNA]</scope>
    <source>
        <strain evidence="4">R3-44</strain>
    </source>
</reference>
<dbReference type="SUPFAM" id="SSF159245">
    <property type="entry name" value="AttH-like"/>
    <property type="match status" value="1"/>
</dbReference>
<evidence type="ECO:0000259" key="2">
    <source>
        <dbReference type="Pfam" id="PF07143"/>
    </source>
</evidence>
<dbReference type="OrthoDB" id="9770826at2"/>
<keyword evidence="4" id="KW-1185">Reference proteome</keyword>
<feature type="signal peptide" evidence="1">
    <location>
        <begin position="1"/>
        <end position="25"/>
    </location>
</feature>
<proteinExistence type="predicted"/>
<feature type="chain" id="PRO_5021956279" evidence="1">
    <location>
        <begin position="26"/>
        <end position="363"/>
    </location>
</feature>